<dbReference type="AlphaFoldDB" id="A0A7U7DDB5"/>
<keyword evidence="1" id="KW-0472">Membrane</keyword>
<dbReference type="OrthoDB" id="92254at2"/>
<evidence type="ECO:0000256" key="1">
    <source>
        <dbReference type="SAM" id="Phobius"/>
    </source>
</evidence>
<dbReference type="EMBL" id="LR861807">
    <property type="protein sequence ID" value="CAD1792628.1"/>
    <property type="molecule type" value="Genomic_DNA"/>
</dbReference>
<proteinExistence type="predicted"/>
<protein>
    <submittedName>
        <fullName evidence="2">Uncharacterized protein</fullName>
    </submittedName>
</protein>
<dbReference type="EMBL" id="LR824643">
    <property type="protein sequence ID" value="CAD0329310.1"/>
    <property type="molecule type" value="Genomic_DNA"/>
</dbReference>
<keyword evidence="1" id="KW-0812">Transmembrane</keyword>
<dbReference type="Proteomes" id="UP000514411">
    <property type="component" value="Chromosome"/>
</dbReference>
<reference evidence="2 4" key="1">
    <citation type="submission" date="2020-07" db="EMBL/GenBank/DDBJ databases">
        <authorList>
            <person name="Teixeira M."/>
        </authorList>
    </citation>
    <scope>NUCLEOTIDE SEQUENCE</scope>
    <source>
        <strain evidence="3">3</strain>
        <strain evidence="2">Xanthomonas arboricola pv. juglandis CPBF 427</strain>
    </source>
</reference>
<evidence type="ECO:0000313" key="4">
    <source>
        <dbReference type="Proteomes" id="UP000514411"/>
    </source>
</evidence>
<evidence type="ECO:0000313" key="2">
    <source>
        <dbReference type="EMBL" id="CAD0329310.1"/>
    </source>
</evidence>
<organism evidence="2">
    <name type="scientific">Xanthomonas campestris pv. juglandis</name>
    <name type="common">Xanthomonas arboricola pv. juglandis</name>
    <dbReference type="NCBI Taxonomy" id="195709"/>
    <lineage>
        <taxon>Bacteria</taxon>
        <taxon>Pseudomonadati</taxon>
        <taxon>Pseudomonadota</taxon>
        <taxon>Gammaproteobacteria</taxon>
        <taxon>Lysobacterales</taxon>
        <taxon>Lysobacteraceae</taxon>
        <taxon>Xanthomonas</taxon>
    </lineage>
</organism>
<evidence type="ECO:0000313" key="3">
    <source>
        <dbReference type="EMBL" id="CAD1792628.1"/>
    </source>
</evidence>
<accession>A0A7U7DDB5</accession>
<keyword evidence="1" id="KW-1133">Transmembrane helix</keyword>
<name>A0A7U7DDB5_XANCJ</name>
<sequence length="56" mass="5988">MSLGAPQLIYLALAMLGIGLDIARHGEPKTGHHDAVSSIVATILIFALLWWGGFFP</sequence>
<dbReference type="RefSeq" id="WP_155410695.1">
    <property type="nucleotide sequence ID" value="NZ_CP168206.1"/>
</dbReference>
<gene>
    <name evidence="3" type="ORF">XSP_002312</name>
    <name evidence="2" type="ORF">XSP_002335</name>
</gene>
<feature type="transmembrane region" description="Helical" evidence="1">
    <location>
        <begin position="35"/>
        <end position="53"/>
    </location>
</feature>
<feature type="transmembrane region" description="Helical" evidence="1">
    <location>
        <begin position="6"/>
        <end position="23"/>
    </location>
</feature>